<dbReference type="GO" id="GO:1904262">
    <property type="term" value="P:negative regulation of TORC1 signaling"/>
    <property type="evidence" value="ECO:0007669"/>
    <property type="project" value="TreeGrafter"/>
</dbReference>
<gene>
    <name evidence="9" type="ORF">EJ06DRAFT_559768</name>
</gene>
<feature type="compositionally biased region" description="Polar residues" evidence="7">
    <location>
        <begin position="63"/>
        <end position="81"/>
    </location>
</feature>
<feature type="compositionally biased region" description="Low complexity" evidence="7">
    <location>
        <begin position="83"/>
        <end position="93"/>
    </location>
</feature>
<feature type="region of interest" description="Disordered" evidence="7">
    <location>
        <begin position="1699"/>
        <end position="1718"/>
    </location>
</feature>
<evidence type="ECO:0000256" key="4">
    <source>
        <dbReference type="ARBA" id="ARBA00021881"/>
    </source>
</evidence>
<feature type="region of interest" description="Disordered" evidence="7">
    <location>
        <begin position="60"/>
        <end position="95"/>
    </location>
</feature>
<dbReference type="Pfam" id="PF12257">
    <property type="entry name" value="IML1"/>
    <property type="match status" value="1"/>
</dbReference>
<dbReference type="SMART" id="SM00049">
    <property type="entry name" value="DEP"/>
    <property type="match status" value="1"/>
</dbReference>
<dbReference type="InterPro" id="IPR036390">
    <property type="entry name" value="WH_DNA-bd_sf"/>
</dbReference>
<dbReference type="SUPFAM" id="SSF46785">
    <property type="entry name" value="Winged helix' DNA-binding domain"/>
    <property type="match status" value="1"/>
</dbReference>
<evidence type="ECO:0000256" key="6">
    <source>
        <dbReference type="ARBA" id="ARBA00023136"/>
    </source>
</evidence>
<feature type="domain" description="DEP" evidence="8">
    <location>
        <begin position="1252"/>
        <end position="1327"/>
    </location>
</feature>
<dbReference type="Proteomes" id="UP000799640">
    <property type="component" value="Unassembled WGS sequence"/>
</dbReference>
<dbReference type="CDD" id="cd04449">
    <property type="entry name" value="DEP_DEPDC5-like"/>
    <property type="match status" value="1"/>
</dbReference>
<dbReference type="PANTHER" id="PTHR13179">
    <property type="entry name" value="DEP DOMAIN CONTAINING PROTEIN 5"/>
    <property type="match status" value="1"/>
</dbReference>
<feature type="compositionally biased region" description="Polar residues" evidence="7">
    <location>
        <begin position="1610"/>
        <end position="1620"/>
    </location>
</feature>
<feature type="compositionally biased region" description="Low complexity" evidence="7">
    <location>
        <begin position="1352"/>
        <end position="1362"/>
    </location>
</feature>
<dbReference type="InterPro" id="IPR036388">
    <property type="entry name" value="WH-like_DNA-bd_sf"/>
</dbReference>
<dbReference type="EMBL" id="ML996706">
    <property type="protein sequence ID" value="KAF2396652.1"/>
    <property type="molecule type" value="Genomic_DNA"/>
</dbReference>
<dbReference type="Gene3D" id="1.10.10.10">
    <property type="entry name" value="Winged helix-like DNA-binding domain superfamily/Winged helix DNA-binding domain"/>
    <property type="match status" value="1"/>
</dbReference>
<feature type="region of interest" description="Disordered" evidence="7">
    <location>
        <begin position="1593"/>
        <end position="1642"/>
    </location>
</feature>
<dbReference type="GO" id="GO:1990130">
    <property type="term" value="C:GATOR1 complex"/>
    <property type="evidence" value="ECO:0007669"/>
    <property type="project" value="TreeGrafter"/>
</dbReference>
<sequence length="1718" mass="193026">MAPARKEKVQKLCTLWYNDANFPNEDVVINLDRFAELGLREGSLAKIVAFHEGTSVRDFQDTAPASTRNTASRVVTGNSHPPSGKGKSSTHTTKTFDEHGNRTAVEDDQNHGAYVFVVKDAPADLKQRYPALQISVKDTIASVFGFRNRMRVYVATADEEAHSASHVEITFRNEYLARGDMWQLAISELSQRAIYTDQRLLFLGTIKGTVKNIYINGQRTKSGYFAATTKPIFRSESARYILFIQMSKEMWDFDVEGNGEIMFNKVINGFLPELFKNWMSINARHLVSIILFARLEYDDQIHSGNTGPRRAGDLRYGSKDFYRVVVSEMASGDWIEILYQLKKEFRTFLRDVSLQETVRWAQSPGGEPAGMGSTEFVIAGRPSPASRGNILEAINMASSQFSRDYIDRDLARTGISVIVISAGTGVYEVDYSLLKLTTEALIGSGIGIDLVCLSAMPLHSVPLFMYHTPKVLEKTLPTASPPESMPGGTPRPHDSYLSGGTPTNGGTKVSSTSSEPALGEWSYAMPHWLDISFWRGSADEQPAPLRAVKSKRPAEPLPKQLRRKERRFALRCRLYELQMMGFMENEMANICIAPIHEHPLHPWSRLRYHVGGRPITEDSKSRILQLDREWMEEHDNNIFRPLKERRAIEEAARKRAHHYGASLRSSLDSRLTDSYTGGKAGVRSSSFRPGTGFLEWKMAEKSPSRAVVTRRSSELSLISAAESSSSKAPKLSRQVSSGSSLFEIPRATASTSGITTATNIKPAIFTKSGAVDTARFTQRFKAALTRSVSHQITPVIELPPKSPEKPSKPIDINLSKAAAQEDNSPSTTVSASVETLKGSEERLLTLRRTNTEDSGAILYAATSSRRTVPRPELSTSGEAARSPEKLTPSNALAPWLILVNPCNPTRTNFHASSQFKRWQHVFPRHLRTASMKWKSLCSPASVPLTNDYFPTAEQLQSEYNESPYHLTQNGDEDVHDGPLLREFLIRELIAFRLSHGFQLVVGTEVAEFLGSKKTDLANIFDRKYMARDGATVFMSLGSTIHQLLCAPGGDIEIRRFTRKLTAEVEQTDGTNPLVYRPFIRTAFANRYEPREMTLQPLSKDYNWNFIDTFIAGYHDEFSETLRFWRARFVLIPTEIPWSAHGYRRQMQTLTEDSEEEMRLEGIRKLTQVWQRYRVLSSEERQFQSRRRVKDPNPLAIEYQTRDPSAVVAAGADSAVLADTDPAFTSMTNLFSETEPYSTKSVDLRKLAQDLQSEKGIRMMDRRWHLRLHYNCFVGFDLTSWLLNNFRDITTREEAVDLGNALMKQGLFQHVRKEHQFRDGNFFYQIAPEYRAPRADSRSAWFGARRGERSVPSTPAAGEAARGAAERTASRSEKEKSEASSEKPPNSEETAKRRVTLSRVMRYDADPRKRSYRPEVINLHYDRLHNPDNCYHIRIDWMNVTAKFIEDAISQWTQAVEKYGLKLVEAPMHEASKIGSLHPFRSAHLIRLAVPPPTAPSIPYFDATSFSPHVQSDKHAIHKALLRKLNFVLDVEAASSFPPDVEVTYSWGKPEFRYTQYIHKSGSCLVQITDEGDFLLLANRLYSDRVGMRREISKFDINEQDRRPTMPPPQGTRSGDYNPMSSPLVRPVGEPPLPSVQSKTPTAEDVKEEVEAFCGNVAKLTAFYEEQLRMPQTVGVAVSSPYVVPSAGIEGPNASVSILTLPPRTDGRDSPGVGAAGTG</sequence>
<feature type="region of interest" description="Disordered" evidence="7">
    <location>
        <begin position="1344"/>
        <end position="1394"/>
    </location>
</feature>
<dbReference type="Pfam" id="PF24438">
    <property type="entry name" value="IML1_N_fung"/>
    <property type="match status" value="1"/>
</dbReference>
<evidence type="ECO:0000256" key="2">
    <source>
        <dbReference type="ARBA" id="ARBA00005643"/>
    </source>
</evidence>
<dbReference type="InterPro" id="IPR027244">
    <property type="entry name" value="IML1"/>
</dbReference>
<protein>
    <recommendedName>
        <fullName evidence="3">Vacuolar membrane-associated protein IML1</fullName>
    </recommendedName>
    <alternativeName>
        <fullName evidence="4">Vacuolar membrane-associated protein iml1</fullName>
    </alternativeName>
</protein>
<organism evidence="9 10">
    <name type="scientific">Trichodelitschia bisporula</name>
    <dbReference type="NCBI Taxonomy" id="703511"/>
    <lineage>
        <taxon>Eukaryota</taxon>
        <taxon>Fungi</taxon>
        <taxon>Dikarya</taxon>
        <taxon>Ascomycota</taxon>
        <taxon>Pezizomycotina</taxon>
        <taxon>Dothideomycetes</taxon>
        <taxon>Dothideomycetes incertae sedis</taxon>
        <taxon>Phaeotrichales</taxon>
        <taxon>Phaeotrichaceae</taxon>
        <taxon>Trichodelitschia</taxon>
    </lineage>
</organism>
<name>A0A6G1HKY0_9PEZI</name>
<evidence type="ECO:0000256" key="7">
    <source>
        <dbReference type="SAM" id="MobiDB-lite"/>
    </source>
</evidence>
<keyword evidence="10" id="KW-1185">Reference proteome</keyword>
<dbReference type="GO" id="GO:0035556">
    <property type="term" value="P:intracellular signal transduction"/>
    <property type="evidence" value="ECO:0007669"/>
    <property type="project" value="InterPro"/>
</dbReference>
<feature type="region of interest" description="Disordered" evidence="7">
    <location>
        <begin position="476"/>
        <end position="513"/>
    </location>
</feature>
<evidence type="ECO:0000313" key="9">
    <source>
        <dbReference type="EMBL" id="KAF2396652.1"/>
    </source>
</evidence>
<dbReference type="PANTHER" id="PTHR13179:SF8">
    <property type="entry name" value="GATOR COMPLEX PROTEIN DEPDC5"/>
    <property type="match status" value="1"/>
</dbReference>
<dbReference type="InterPro" id="IPR048255">
    <property type="entry name" value="IML1_N"/>
</dbReference>
<keyword evidence="6" id="KW-0472">Membrane</keyword>
<dbReference type="Pfam" id="PF00610">
    <property type="entry name" value="DEP"/>
    <property type="match status" value="1"/>
</dbReference>
<proteinExistence type="inferred from homology"/>
<dbReference type="GO" id="GO:0005774">
    <property type="term" value="C:vacuolar membrane"/>
    <property type="evidence" value="ECO:0007669"/>
    <property type="project" value="UniProtKB-SubCell"/>
</dbReference>
<keyword evidence="5" id="KW-0926">Vacuole</keyword>
<feature type="compositionally biased region" description="Basic and acidic residues" evidence="7">
    <location>
        <begin position="1593"/>
        <end position="1603"/>
    </location>
</feature>
<dbReference type="GO" id="GO:0010508">
    <property type="term" value="P:positive regulation of autophagy"/>
    <property type="evidence" value="ECO:0007669"/>
    <property type="project" value="TreeGrafter"/>
</dbReference>
<dbReference type="Pfam" id="PF19418">
    <property type="entry name" value="DEPDC5_CTD"/>
    <property type="match status" value="1"/>
</dbReference>
<dbReference type="GO" id="GO:0005096">
    <property type="term" value="F:GTPase activator activity"/>
    <property type="evidence" value="ECO:0007669"/>
    <property type="project" value="InterPro"/>
</dbReference>
<evidence type="ECO:0000259" key="8">
    <source>
        <dbReference type="PROSITE" id="PS50186"/>
    </source>
</evidence>
<feature type="region of interest" description="Disordered" evidence="7">
    <location>
        <begin position="863"/>
        <end position="885"/>
    </location>
</feature>
<comment type="subcellular location">
    <subcellularLocation>
        <location evidence="1">Vacuole membrane</location>
        <topology evidence="1">Peripheral membrane protein</topology>
    </subcellularLocation>
</comment>
<feature type="compositionally biased region" description="Polar residues" evidence="7">
    <location>
        <begin position="498"/>
        <end position="513"/>
    </location>
</feature>
<reference evidence="9" key="1">
    <citation type="journal article" date="2020" name="Stud. Mycol.">
        <title>101 Dothideomycetes genomes: a test case for predicting lifestyles and emergence of pathogens.</title>
        <authorList>
            <person name="Haridas S."/>
            <person name="Albert R."/>
            <person name="Binder M."/>
            <person name="Bloem J."/>
            <person name="Labutti K."/>
            <person name="Salamov A."/>
            <person name="Andreopoulos B."/>
            <person name="Baker S."/>
            <person name="Barry K."/>
            <person name="Bills G."/>
            <person name="Bluhm B."/>
            <person name="Cannon C."/>
            <person name="Castanera R."/>
            <person name="Culley D."/>
            <person name="Daum C."/>
            <person name="Ezra D."/>
            <person name="Gonzalez J."/>
            <person name="Henrissat B."/>
            <person name="Kuo A."/>
            <person name="Liang C."/>
            <person name="Lipzen A."/>
            <person name="Lutzoni F."/>
            <person name="Magnuson J."/>
            <person name="Mondo S."/>
            <person name="Nolan M."/>
            <person name="Ohm R."/>
            <person name="Pangilinan J."/>
            <person name="Park H.-J."/>
            <person name="Ramirez L."/>
            <person name="Alfaro M."/>
            <person name="Sun H."/>
            <person name="Tritt A."/>
            <person name="Yoshinaga Y."/>
            <person name="Zwiers L.-H."/>
            <person name="Turgeon B."/>
            <person name="Goodwin S."/>
            <person name="Spatafora J."/>
            <person name="Crous P."/>
            <person name="Grigoriev I."/>
        </authorList>
    </citation>
    <scope>NUCLEOTIDE SEQUENCE</scope>
    <source>
        <strain evidence="9">CBS 262.69</strain>
    </source>
</reference>
<dbReference type="OrthoDB" id="39497at2759"/>
<dbReference type="InterPro" id="IPR057068">
    <property type="entry name" value="IML1_N_fung"/>
</dbReference>
<accession>A0A6G1HKY0</accession>
<evidence type="ECO:0000313" key="10">
    <source>
        <dbReference type="Proteomes" id="UP000799640"/>
    </source>
</evidence>
<evidence type="ECO:0000256" key="3">
    <source>
        <dbReference type="ARBA" id="ARBA00018529"/>
    </source>
</evidence>
<comment type="similarity">
    <text evidence="2">Belongs to the IML1 family.</text>
</comment>
<dbReference type="InterPro" id="IPR045838">
    <property type="entry name" value="DEPDC5_CTD"/>
</dbReference>
<evidence type="ECO:0000256" key="1">
    <source>
        <dbReference type="ARBA" id="ARBA00004148"/>
    </source>
</evidence>
<evidence type="ECO:0000256" key="5">
    <source>
        <dbReference type="ARBA" id="ARBA00022554"/>
    </source>
</evidence>
<dbReference type="InterPro" id="IPR000591">
    <property type="entry name" value="DEP_dom"/>
</dbReference>
<dbReference type="PROSITE" id="PS50186">
    <property type="entry name" value="DEP"/>
    <property type="match status" value="1"/>
</dbReference>
<feature type="compositionally biased region" description="Basic and acidic residues" evidence="7">
    <location>
        <begin position="1363"/>
        <end position="1391"/>
    </location>
</feature>